<dbReference type="Gene3D" id="3.30.1330.40">
    <property type="entry name" value="RutC-like"/>
    <property type="match status" value="1"/>
</dbReference>
<dbReference type="InterPro" id="IPR006175">
    <property type="entry name" value="YjgF/YER057c/UK114"/>
</dbReference>
<reference evidence="1 2" key="1">
    <citation type="submission" date="2021-01" db="EMBL/GenBank/DDBJ databases">
        <title>Whole genome shotgun sequence of Actinoplanes couchii NBRC 106145.</title>
        <authorList>
            <person name="Komaki H."/>
            <person name="Tamura T."/>
        </authorList>
    </citation>
    <scope>NUCLEOTIDE SEQUENCE [LARGE SCALE GENOMIC DNA]</scope>
    <source>
        <strain evidence="1 2">NBRC 106145</strain>
    </source>
</reference>
<organism evidence="1 2">
    <name type="scientific">Actinoplanes couchii</name>
    <dbReference type="NCBI Taxonomy" id="403638"/>
    <lineage>
        <taxon>Bacteria</taxon>
        <taxon>Bacillati</taxon>
        <taxon>Actinomycetota</taxon>
        <taxon>Actinomycetes</taxon>
        <taxon>Micromonosporales</taxon>
        <taxon>Micromonosporaceae</taxon>
        <taxon>Actinoplanes</taxon>
    </lineage>
</organism>
<keyword evidence="2" id="KW-1185">Reference proteome</keyword>
<name>A0ABQ3XP20_9ACTN</name>
<dbReference type="Proteomes" id="UP000612282">
    <property type="component" value="Unassembled WGS sequence"/>
</dbReference>
<dbReference type="InterPro" id="IPR035959">
    <property type="entry name" value="RutC-like_sf"/>
</dbReference>
<dbReference type="PANTHER" id="PTHR43857:SF1">
    <property type="entry name" value="YJGH FAMILY PROTEIN"/>
    <property type="match status" value="1"/>
</dbReference>
<evidence type="ECO:0000313" key="2">
    <source>
        <dbReference type="Proteomes" id="UP000612282"/>
    </source>
</evidence>
<evidence type="ECO:0000313" key="1">
    <source>
        <dbReference type="EMBL" id="GID60256.1"/>
    </source>
</evidence>
<gene>
    <name evidence="1" type="ORF">Aco03nite_086600</name>
</gene>
<dbReference type="EMBL" id="BOMG01000105">
    <property type="protein sequence ID" value="GID60256.1"/>
    <property type="molecule type" value="Genomic_DNA"/>
</dbReference>
<dbReference type="SUPFAM" id="SSF55298">
    <property type="entry name" value="YjgF-like"/>
    <property type="match status" value="1"/>
</dbReference>
<dbReference type="RefSeq" id="WP_203807102.1">
    <property type="nucleotide sequence ID" value="NZ_BAAAQE010000105.1"/>
</dbReference>
<comment type="caution">
    <text evidence="1">The sequence shown here is derived from an EMBL/GenBank/DDBJ whole genome shotgun (WGS) entry which is preliminary data.</text>
</comment>
<protein>
    <submittedName>
        <fullName evidence="1">Uncharacterized protein</fullName>
    </submittedName>
</protein>
<accession>A0ABQ3XP20</accession>
<proteinExistence type="predicted"/>
<sequence length="142" mass="15232">MSKADQIERFGVSWEADYGYVQALRHGGTIYLSGQVAHDGPALVAPAPVEAGRPADTANTAAQMRQCYANAATLLARFGASLDDVVDEVLYVVDADEGDRAAKVVRKEAYGRPDPQVASTMIGISRLAFPELLVEIKLIARI</sequence>
<dbReference type="PANTHER" id="PTHR43857">
    <property type="entry name" value="BLR7761 PROTEIN"/>
    <property type="match status" value="1"/>
</dbReference>
<dbReference type="Pfam" id="PF01042">
    <property type="entry name" value="Ribonuc_L-PSP"/>
    <property type="match status" value="1"/>
</dbReference>